<evidence type="ECO:0000256" key="1">
    <source>
        <dbReference type="ARBA" id="ARBA00004651"/>
    </source>
</evidence>
<feature type="domain" description="Major facilitator superfamily (MFS) profile" evidence="8">
    <location>
        <begin position="237"/>
        <end position="415"/>
    </location>
</feature>
<keyword evidence="10" id="KW-1185">Reference proteome</keyword>
<dbReference type="AlphaFoldDB" id="A0A8J3I2P8"/>
<dbReference type="CDD" id="cd06173">
    <property type="entry name" value="MFS_MefA_like"/>
    <property type="match status" value="1"/>
</dbReference>
<evidence type="ECO:0000313" key="9">
    <source>
        <dbReference type="EMBL" id="GHO44943.1"/>
    </source>
</evidence>
<dbReference type="InterPro" id="IPR036259">
    <property type="entry name" value="MFS_trans_sf"/>
</dbReference>
<dbReference type="InterPro" id="IPR010290">
    <property type="entry name" value="TM_effector"/>
</dbReference>
<evidence type="ECO:0000256" key="6">
    <source>
        <dbReference type="ARBA" id="ARBA00023136"/>
    </source>
</evidence>
<dbReference type="GO" id="GO:0005886">
    <property type="term" value="C:plasma membrane"/>
    <property type="evidence" value="ECO:0007669"/>
    <property type="project" value="UniProtKB-SubCell"/>
</dbReference>
<evidence type="ECO:0000259" key="8">
    <source>
        <dbReference type="PROSITE" id="PS50850"/>
    </source>
</evidence>
<evidence type="ECO:0000256" key="5">
    <source>
        <dbReference type="ARBA" id="ARBA00022989"/>
    </source>
</evidence>
<dbReference type="RefSeq" id="WP_220194303.1">
    <property type="nucleotide sequence ID" value="NZ_BNJF01000001.1"/>
</dbReference>
<keyword evidence="3" id="KW-1003">Cell membrane</keyword>
<feature type="transmembrane region" description="Helical" evidence="7">
    <location>
        <begin position="239"/>
        <end position="261"/>
    </location>
</feature>
<keyword evidence="2" id="KW-0813">Transport</keyword>
<feature type="transmembrane region" description="Helical" evidence="7">
    <location>
        <begin position="368"/>
        <end position="386"/>
    </location>
</feature>
<sequence length="415" mass="44895">MSQSQLEAPTKGTSLWRNRDFLLLWSGQIISVTGGQVSQFALPLLVLTLTGSAAQAGFVSATHMLPYLLFSLPAGALIDRWNRKYVMLICDTIRWLLLASIPCAYAFGYLELPQLYFVAFIEGTANLLFNIARLSALPRVVAPGDVPRAYALSEITEQTASLVGPSLGGLIVQLARTTLIGSMLAYIVDSASYLVSVFSLCFMRVPFQQTHELAPHKSSLWRDITEGLLFLWRDHLLRLMALLTTLINFLQAGITLAVILLARETLHLDTLTLGFVISASGVGGLLGGVIAPWLTTRLSVGQVMIGAMLGWTLSALLLTLGNSATMLIGGMGLMGLLWPIYAVVVVSYRLSLVPDDFQGRLNSSFRLLTFGVEPLGSAFWGFLLVPLGARLELGLIAGGLALSALIACFTRIHRA</sequence>
<feature type="transmembrane region" description="Helical" evidence="7">
    <location>
        <begin position="85"/>
        <end position="108"/>
    </location>
</feature>
<feature type="transmembrane region" description="Helical" evidence="7">
    <location>
        <begin position="327"/>
        <end position="348"/>
    </location>
</feature>
<dbReference type="EMBL" id="BNJF01000001">
    <property type="protein sequence ID" value="GHO44943.1"/>
    <property type="molecule type" value="Genomic_DNA"/>
</dbReference>
<dbReference type="PANTHER" id="PTHR23513">
    <property type="entry name" value="INTEGRAL MEMBRANE EFFLUX PROTEIN-RELATED"/>
    <property type="match status" value="1"/>
</dbReference>
<dbReference type="InterPro" id="IPR020846">
    <property type="entry name" value="MFS_dom"/>
</dbReference>
<comment type="subcellular location">
    <subcellularLocation>
        <location evidence="1">Cell membrane</location>
        <topology evidence="1">Multi-pass membrane protein</topology>
    </subcellularLocation>
</comment>
<evidence type="ECO:0000313" key="10">
    <source>
        <dbReference type="Proteomes" id="UP000612362"/>
    </source>
</evidence>
<name>A0A8J3I2P8_9CHLR</name>
<accession>A0A8J3I2P8</accession>
<dbReference type="Proteomes" id="UP000612362">
    <property type="component" value="Unassembled WGS sequence"/>
</dbReference>
<comment type="caution">
    <text evidence="9">The sequence shown here is derived from an EMBL/GenBank/DDBJ whole genome shotgun (WGS) entry which is preliminary data.</text>
</comment>
<keyword evidence="4 7" id="KW-0812">Transmembrane</keyword>
<organism evidence="9 10">
    <name type="scientific">Ktedonospora formicarum</name>
    <dbReference type="NCBI Taxonomy" id="2778364"/>
    <lineage>
        <taxon>Bacteria</taxon>
        <taxon>Bacillati</taxon>
        <taxon>Chloroflexota</taxon>
        <taxon>Ktedonobacteria</taxon>
        <taxon>Ktedonobacterales</taxon>
        <taxon>Ktedonobacteraceae</taxon>
        <taxon>Ktedonospora</taxon>
    </lineage>
</organism>
<feature type="transmembrane region" description="Helical" evidence="7">
    <location>
        <begin position="58"/>
        <end position="78"/>
    </location>
</feature>
<dbReference type="PROSITE" id="PS50850">
    <property type="entry name" value="MFS"/>
    <property type="match status" value="1"/>
</dbReference>
<evidence type="ECO:0000256" key="2">
    <source>
        <dbReference type="ARBA" id="ARBA00022448"/>
    </source>
</evidence>
<feature type="transmembrane region" description="Helical" evidence="7">
    <location>
        <begin position="300"/>
        <end position="320"/>
    </location>
</feature>
<dbReference type="Gene3D" id="1.20.1250.20">
    <property type="entry name" value="MFS general substrate transporter like domains"/>
    <property type="match status" value="1"/>
</dbReference>
<keyword evidence="5 7" id="KW-1133">Transmembrane helix</keyword>
<feature type="transmembrane region" description="Helical" evidence="7">
    <location>
        <begin position="21"/>
        <end position="46"/>
    </location>
</feature>
<feature type="transmembrane region" description="Helical" evidence="7">
    <location>
        <begin position="273"/>
        <end position="294"/>
    </location>
</feature>
<dbReference type="SUPFAM" id="SSF103473">
    <property type="entry name" value="MFS general substrate transporter"/>
    <property type="match status" value="1"/>
</dbReference>
<evidence type="ECO:0000256" key="3">
    <source>
        <dbReference type="ARBA" id="ARBA00022475"/>
    </source>
</evidence>
<evidence type="ECO:0000256" key="7">
    <source>
        <dbReference type="SAM" id="Phobius"/>
    </source>
</evidence>
<protein>
    <submittedName>
        <fullName evidence="9">MFS transporter</fullName>
    </submittedName>
</protein>
<gene>
    <name evidence="9" type="ORF">KSX_31060</name>
</gene>
<dbReference type="Pfam" id="PF05977">
    <property type="entry name" value="MFS_3"/>
    <property type="match status" value="1"/>
</dbReference>
<proteinExistence type="predicted"/>
<evidence type="ECO:0000256" key="4">
    <source>
        <dbReference type="ARBA" id="ARBA00022692"/>
    </source>
</evidence>
<keyword evidence="6 7" id="KW-0472">Membrane</keyword>
<dbReference type="GO" id="GO:0022857">
    <property type="term" value="F:transmembrane transporter activity"/>
    <property type="evidence" value="ECO:0007669"/>
    <property type="project" value="InterPro"/>
</dbReference>
<reference evidence="9" key="1">
    <citation type="submission" date="2020-10" db="EMBL/GenBank/DDBJ databases">
        <title>Taxonomic study of unclassified bacteria belonging to the class Ktedonobacteria.</title>
        <authorList>
            <person name="Yabe S."/>
            <person name="Wang C.M."/>
            <person name="Zheng Y."/>
            <person name="Sakai Y."/>
            <person name="Cavaletti L."/>
            <person name="Monciardini P."/>
            <person name="Donadio S."/>
        </authorList>
    </citation>
    <scope>NUCLEOTIDE SEQUENCE</scope>
    <source>
        <strain evidence="9">SOSP1-1</strain>
    </source>
</reference>
<feature type="transmembrane region" description="Helical" evidence="7">
    <location>
        <begin position="393"/>
        <end position="412"/>
    </location>
</feature>
<dbReference type="PANTHER" id="PTHR23513:SF6">
    <property type="entry name" value="MAJOR FACILITATOR SUPERFAMILY ASSOCIATED DOMAIN-CONTAINING PROTEIN"/>
    <property type="match status" value="1"/>
</dbReference>
<feature type="transmembrane region" description="Helical" evidence="7">
    <location>
        <begin position="183"/>
        <end position="205"/>
    </location>
</feature>